<evidence type="ECO:0000256" key="5">
    <source>
        <dbReference type="PROSITE-ProRule" id="PRU00377"/>
    </source>
</evidence>
<feature type="region of interest" description="Disordered" evidence="7">
    <location>
        <begin position="72"/>
        <end position="92"/>
    </location>
</feature>
<gene>
    <name evidence="9" type="ORF">P7K49_018758</name>
</gene>
<keyword evidence="6" id="KW-0812">Transmembrane</keyword>
<keyword evidence="2 6" id="KW-0245">EGF-like domain</keyword>
<dbReference type="PROSITE" id="PS51051">
    <property type="entry name" value="DSL"/>
    <property type="match status" value="1"/>
</dbReference>
<evidence type="ECO:0000313" key="9">
    <source>
        <dbReference type="EMBL" id="KAK2104902.1"/>
    </source>
</evidence>
<dbReference type="Gene3D" id="2.10.25.140">
    <property type="match status" value="1"/>
</dbReference>
<evidence type="ECO:0000256" key="3">
    <source>
        <dbReference type="ARBA" id="ARBA00022737"/>
    </source>
</evidence>
<keyword evidence="4 5" id="KW-1015">Disulfide bond</keyword>
<protein>
    <recommendedName>
        <fullName evidence="6">Delta-like protein</fullName>
    </recommendedName>
</protein>
<dbReference type="SMART" id="SM00051">
    <property type="entry name" value="DSL"/>
    <property type="match status" value="1"/>
</dbReference>
<dbReference type="Proteomes" id="UP001266305">
    <property type="component" value="Unassembled WGS sequence"/>
</dbReference>
<keyword evidence="3 6" id="KW-0677">Repeat</keyword>
<sequence>MINPEDRWKSLHFSGHVAHLELQIRVRCDENYYSTTCNKFCRPRNDFFGHYTCDQYGNKACMDGWMGRECKEGEGHRGGPRASAGRAQASGPGGCSGVSPPLCSQPCVNKGVICSTEDAACLGSADDTGTHSLALRSRLALAGGRAQGEREALQSVW</sequence>
<keyword evidence="6" id="KW-0472">Membrane</keyword>
<evidence type="ECO:0000256" key="1">
    <source>
        <dbReference type="ARBA" id="ARBA00022473"/>
    </source>
</evidence>
<reference evidence="9 10" key="1">
    <citation type="submission" date="2023-05" db="EMBL/GenBank/DDBJ databases">
        <title>B98-5 Cell Line De Novo Hybrid Assembly: An Optical Mapping Approach.</title>
        <authorList>
            <person name="Kananen K."/>
            <person name="Auerbach J.A."/>
            <person name="Kautto E."/>
            <person name="Blachly J.S."/>
        </authorList>
    </citation>
    <scope>NUCLEOTIDE SEQUENCE [LARGE SCALE GENOMIC DNA]</scope>
    <source>
        <strain evidence="9">B95-8</strain>
        <tissue evidence="9">Cell line</tissue>
    </source>
</reference>
<feature type="disulfide bond" evidence="5">
    <location>
        <begin position="41"/>
        <end position="53"/>
    </location>
</feature>
<dbReference type="Pfam" id="PF01414">
    <property type="entry name" value="DSL"/>
    <property type="match status" value="1"/>
</dbReference>
<keyword evidence="6" id="KW-1133">Transmembrane helix</keyword>
<feature type="domain" description="DSL" evidence="8">
    <location>
        <begin position="26"/>
        <end position="70"/>
    </location>
</feature>
<feature type="disulfide bond" evidence="5">
    <location>
        <begin position="61"/>
        <end position="70"/>
    </location>
</feature>
<keyword evidence="1 6" id="KW-0217">Developmental protein</keyword>
<comment type="function">
    <text evidence="6">Putative Notch ligand involved in the mediation of Notch signaling.</text>
</comment>
<dbReference type="EMBL" id="JASSZA010000008">
    <property type="protein sequence ID" value="KAK2104902.1"/>
    <property type="molecule type" value="Genomic_DNA"/>
</dbReference>
<keyword evidence="6" id="KW-0732">Signal</keyword>
<evidence type="ECO:0000256" key="7">
    <source>
        <dbReference type="SAM" id="MobiDB-lite"/>
    </source>
</evidence>
<evidence type="ECO:0000259" key="8">
    <source>
        <dbReference type="PROSITE" id="PS51051"/>
    </source>
</evidence>
<organism evidence="9 10">
    <name type="scientific">Saguinus oedipus</name>
    <name type="common">Cotton-top tamarin</name>
    <name type="synonym">Oedipomidas oedipus</name>
    <dbReference type="NCBI Taxonomy" id="9490"/>
    <lineage>
        <taxon>Eukaryota</taxon>
        <taxon>Metazoa</taxon>
        <taxon>Chordata</taxon>
        <taxon>Craniata</taxon>
        <taxon>Vertebrata</taxon>
        <taxon>Euteleostomi</taxon>
        <taxon>Mammalia</taxon>
        <taxon>Eutheria</taxon>
        <taxon>Euarchontoglires</taxon>
        <taxon>Primates</taxon>
        <taxon>Haplorrhini</taxon>
        <taxon>Platyrrhini</taxon>
        <taxon>Cebidae</taxon>
        <taxon>Callitrichinae</taxon>
        <taxon>Saguinus</taxon>
    </lineage>
</organism>
<comment type="subcellular location">
    <subcellularLocation>
        <location evidence="6">Membrane</location>
        <topology evidence="6">Single-pass type I membrane protein</topology>
    </subcellularLocation>
</comment>
<feature type="disulfide bond" evidence="5">
    <location>
        <begin position="28"/>
        <end position="37"/>
    </location>
</feature>
<accession>A0ABQ9V909</accession>
<dbReference type="InterPro" id="IPR001774">
    <property type="entry name" value="DSL"/>
</dbReference>
<evidence type="ECO:0000256" key="2">
    <source>
        <dbReference type="ARBA" id="ARBA00022536"/>
    </source>
</evidence>
<comment type="caution">
    <text evidence="9">The sequence shown here is derived from an EMBL/GenBank/DDBJ whole genome shotgun (WGS) entry which is preliminary data.</text>
</comment>
<proteinExistence type="predicted"/>
<evidence type="ECO:0000256" key="4">
    <source>
        <dbReference type="ARBA" id="ARBA00023157"/>
    </source>
</evidence>
<name>A0ABQ9V909_SAGOE</name>
<evidence type="ECO:0000313" key="10">
    <source>
        <dbReference type="Proteomes" id="UP001266305"/>
    </source>
</evidence>
<evidence type="ECO:0000256" key="6">
    <source>
        <dbReference type="RuleBase" id="RU280815"/>
    </source>
</evidence>
<keyword evidence="10" id="KW-1185">Reference proteome</keyword>